<evidence type="ECO:0000313" key="1">
    <source>
        <dbReference type="EMBL" id="GAL27079.1"/>
    </source>
</evidence>
<name>A0ABQ0JE85_9VIBR</name>
<dbReference type="InterPro" id="IPR015987">
    <property type="entry name" value="UCP022704"/>
</dbReference>
<dbReference type="EMBL" id="BBMS01000025">
    <property type="protein sequence ID" value="GAL27079.1"/>
    <property type="molecule type" value="Genomic_DNA"/>
</dbReference>
<dbReference type="InterPro" id="IPR013320">
    <property type="entry name" value="ConA-like_dom_sf"/>
</dbReference>
<keyword evidence="2" id="KW-1185">Reference proteome</keyword>
<protein>
    <recommendedName>
        <fullName evidence="3">DUF1349 domain-containing protein</fullName>
    </recommendedName>
</protein>
<comment type="caution">
    <text evidence="1">The sequence shown here is derived from an EMBL/GenBank/DDBJ whole genome shotgun (WGS) entry which is preliminary data.</text>
</comment>
<accession>A0ABQ0JE85</accession>
<dbReference type="PANTHER" id="PTHR35332:SF2">
    <property type="entry name" value="REGULATION OF ENOLASE PROTEIN 1"/>
    <property type="match status" value="1"/>
</dbReference>
<dbReference type="PANTHER" id="PTHR35332">
    <property type="entry name" value="REGULATION OF ENOLASE PROTEIN 1"/>
    <property type="match status" value="1"/>
</dbReference>
<dbReference type="Proteomes" id="UP000029223">
    <property type="component" value="Unassembled WGS sequence"/>
</dbReference>
<reference evidence="2" key="2">
    <citation type="submission" date="2014-09" db="EMBL/GenBank/DDBJ databases">
        <authorList>
            <consortium name="NBRP consortium"/>
            <person name="Sawabe T."/>
            <person name="Meirelles P."/>
            <person name="Nakanishi M."/>
            <person name="Sayaka M."/>
            <person name="Hattori M."/>
            <person name="Ohkuma M."/>
        </authorList>
    </citation>
    <scope>NUCLEOTIDE SEQUENCE [LARGE SCALE GENOMIC DNA]</scope>
    <source>
        <strain evidence="2">JCM 19239</strain>
    </source>
</reference>
<dbReference type="PIRSF" id="PIRSF022704">
    <property type="entry name" value="UCP022704"/>
    <property type="match status" value="1"/>
</dbReference>
<dbReference type="SUPFAM" id="SSF49899">
    <property type="entry name" value="Concanavalin A-like lectins/glucanases"/>
    <property type="match status" value="1"/>
</dbReference>
<reference evidence="2" key="1">
    <citation type="submission" date="2014-09" db="EMBL/GenBank/DDBJ databases">
        <title>Vibrio variabilis JCM 19239. (C206) whole genome shotgun sequence.</title>
        <authorList>
            <person name="Sawabe T."/>
            <person name="Meirelles P."/>
            <person name="Nakanishi M."/>
            <person name="Sayaka M."/>
            <person name="Hattori M."/>
            <person name="Ohkuma M."/>
        </authorList>
    </citation>
    <scope>NUCLEOTIDE SEQUENCE [LARGE SCALE GENOMIC DNA]</scope>
    <source>
        <strain evidence="2">JCM 19239</strain>
    </source>
</reference>
<gene>
    <name evidence="1" type="ORF">JCM19239_1093</name>
</gene>
<dbReference type="Gene3D" id="2.60.120.200">
    <property type="match status" value="1"/>
</dbReference>
<sequence>MVDFTKGTWIFEPETSQVTDTSVSITTEPETDFWQRSYYGFRNDNAPALLLESSDNFSFTTKVSFQYQSQFDQCGLIIYLDSDNWFKASIEYENESFSRLGSVVTNLGYSDWATTDIPLPSEIWYRLSRRGPDFLIESSLDGVHFKQMRIFIFIS</sequence>
<dbReference type="Pfam" id="PF07081">
    <property type="entry name" value="DUF1349"/>
    <property type="match status" value="1"/>
</dbReference>
<evidence type="ECO:0000313" key="2">
    <source>
        <dbReference type="Proteomes" id="UP000029223"/>
    </source>
</evidence>
<organism evidence="1 2">
    <name type="scientific">Vibrio variabilis</name>
    <dbReference type="NCBI Taxonomy" id="990271"/>
    <lineage>
        <taxon>Bacteria</taxon>
        <taxon>Pseudomonadati</taxon>
        <taxon>Pseudomonadota</taxon>
        <taxon>Gammaproteobacteria</taxon>
        <taxon>Vibrionales</taxon>
        <taxon>Vibrionaceae</taxon>
        <taxon>Vibrio</taxon>
    </lineage>
</organism>
<dbReference type="InterPro" id="IPR009784">
    <property type="entry name" value="DUF1349"/>
</dbReference>
<evidence type="ECO:0008006" key="3">
    <source>
        <dbReference type="Google" id="ProtNLM"/>
    </source>
</evidence>
<proteinExistence type="predicted"/>